<reference evidence="15 16" key="1">
    <citation type="journal article" date="2020" name="Nat. Food">
        <title>A phased Vanilla planifolia genome enables genetic improvement of flavour and production.</title>
        <authorList>
            <person name="Hasing T."/>
            <person name="Tang H."/>
            <person name="Brym M."/>
            <person name="Khazi F."/>
            <person name="Huang T."/>
            <person name="Chambers A.H."/>
        </authorList>
    </citation>
    <scope>NUCLEOTIDE SEQUENCE [LARGE SCALE GENOMIC DNA]</scope>
    <source>
        <tissue evidence="15">Leaf</tissue>
    </source>
</reference>
<evidence type="ECO:0000256" key="12">
    <source>
        <dbReference type="SAM" id="Coils"/>
    </source>
</evidence>
<evidence type="ECO:0000313" key="15">
    <source>
        <dbReference type="EMBL" id="KAG0486596.1"/>
    </source>
</evidence>
<feature type="region of interest" description="Disordered" evidence="13">
    <location>
        <begin position="223"/>
        <end position="286"/>
    </location>
</feature>
<comment type="caution">
    <text evidence="15">The sequence shown here is derived from an EMBL/GenBank/DDBJ whole genome shotgun (WGS) entry which is preliminary data.</text>
</comment>
<evidence type="ECO:0000256" key="2">
    <source>
        <dbReference type="ARBA" id="ARBA00023015"/>
    </source>
</evidence>
<keyword evidence="4 9" id="KW-0371">Homeobox</keyword>
<dbReference type="Pfam" id="PF00046">
    <property type="entry name" value="Homeodomain"/>
    <property type="match status" value="1"/>
</dbReference>
<keyword evidence="2 11" id="KW-0805">Transcription regulation</keyword>
<dbReference type="InterPro" id="IPR003106">
    <property type="entry name" value="Leu_zip_homeo"/>
</dbReference>
<dbReference type="GO" id="GO:0045893">
    <property type="term" value="P:positive regulation of DNA-templated transcription"/>
    <property type="evidence" value="ECO:0007669"/>
    <property type="project" value="TreeGrafter"/>
</dbReference>
<evidence type="ECO:0000256" key="1">
    <source>
        <dbReference type="ARBA" id="ARBA00004123"/>
    </source>
</evidence>
<dbReference type="GO" id="GO:0009414">
    <property type="term" value="P:response to water deprivation"/>
    <property type="evidence" value="ECO:0007669"/>
    <property type="project" value="UniProtKB-ARBA"/>
</dbReference>
<feature type="DNA-binding region" description="Homeobox" evidence="9">
    <location>
        <begin position="115"/>
        <end position="174"/>
    </location>
</feature>
<comment type="function">
    <text evidence="8">Probable transcription factor that binds to the DNA sequence 5'-CAAT[AT]ATTG-3'.</text>
</comment>
<dbReference type="InterPro" id="IPR017970">
    <property type="entry name" value="Homeobox_CS"/>
</dbReference>
<dbReference type="Gene3D" id="1.10.10.60">
    <property type="entry name" value="Homeodomain-like"/>
    <property type="match status" value="1"/>
</dbReference>
<dbReference type="AlphaFoldDB" id="A0A835V849"/>
<sequence>MLGLSRKDELKILRQLGFHGHINRQRLLGNGKKRKRGRRGQRRPTPPRHPFSLYHSHHAIHVSPPHIQTLGLYLLCGRARRASLTDLMLPECWRPEMQNSETGSGVSRGGCEVDAAEKRKRFSEEQVKSLETMFEEQAKLEPKKKQQLARELGLQPRQVAIWFQNKRARWKSKQLERAYAALRADYDALRSSFDSLRSSFDSLRLQRNLLAAQVQTLTDRMEENAESCKQSDAVPSPSFKKGETREEEKMVIARSSSEAGECREEKEQPFFQSGGWTSEQLSAGNGGSQWWEFLTYD</sequence>
<evidence type="ECO:0000259" key="14">
    <source>
        <dbReference type="PROSITE" id="PS50071"/>
    </source>
</evidence>
<dbReference type="GO" id="GO:0000976">
    <property type="term" value="F:transcription cis-regulatory region binding"/>
    <property type="evidence" value="ECO:0007669"/>
    <property type="project" value="UniProtKB-ARBA"/>
</dbReference>
<name>A0A835V849_VANPL</name>
<dbReference type="Proteomes" id="UP000639772">
    <property type="component" value="Unassembled WGS sequence"/>
</dbReference>
<evidence type="ECO:0000256" key="7">
    <source>
        <dbReference type="ARBA" id="ARBA00025748"/>
    </source>
</evidence>
<dbReference type="OrthoDB" id="759119at2759"/>
<keyword evidence="6 9" id="KW-0539">Nucleus</keyword>
<dbReference type="InterPro" id="IPR001356">
    <property type="entry name" value="HD"/>
</dbReference>
<keyword evidence="12" id="KW-0175">Coiled coil</keyword>
<dbReference type="PROSITE" id="PS50071">
    <property type="entry name" value="HOMEOBOX_2"/>
    <property type="match status" value="1"/>
</dbReference>
<proteinExistence type="inferred from homology"/>
<feature type="compositionally biased region" description="Basic and acidic residues" evidence="13">
    <location>
        <begin position="240"/>
        <end position="251"/>
    </location>
</feature>
<evidence type="ECO:0000256" key="9">
    <source>
        <dbReference type="PROSITE-ProRule" id="PRU00108"/>
    </source>
</evidence>
<accession>A0A835V849</accession>
<dbReference type="CDD" id="cd00086">
    <property type="entry name" value="homeodomain"/>
    <property type="match status" value="1"/>
</dbReference>
<organism evidence="15 16">
    <name type="scientific">Vanilla planifolia</name>
    <name type="common">Vanilla</name>
    <dbReference type="NCBI Taxonomy" id="51239"/>
    <lineage>
        <taxon>Eukaryota</taxon>
        <taxon>Viridiplantae</taxon>
        <taxon>Streptophyta</taxon>
        <taxon>Embryophyta</taxon>
        <taxon>Tracheophyta</taxon>
        <taxon>Spermatophyta</taxon>
        <taxon>Magnoliopsida</taxon>
        <taxon>Liliopsida</taxon>
        <taxon>Asparagales</taxon>
        <taxon>Orchidaceae</taxon>
        <taxon>Vanilloideae</taxon>
        <taxon>Vanilleae</taxon>
        <taxon>Vanilla</taxon>
    </lineage>
</organism>
<comment type="subcellular location">
    <subcellularLocation>
        <location evidence="1 9 10">Nucleus</location>
    </subcellularLocation>
</comment>
<dbReference type="PRINTS" id="PR00031">
    <property type="entry name" value="HTHREPRESSR"/>
</dbReference>
<evidence type="ECO:0000256" key="10">
    <source>
        <dbReference type="RuleBase" id="RU000682"/>
    </source>
</evidence>
<dbReference type="PROSITE" id="PS00027">
    <property type="entry name" value="HOMEOBOX_1"/>
    <property type="match status" value="1"/>
</dbReference>
<evidence type="ECO:0000256" key="5">
    <source>
        <dbReference type="ARBA" id="ARBA00023163"/>
    </source>
</evidence>
<dbReference type="GO" id="GO:0000981">
    <property type="term" value="F:DNA-binding transcription factor activity, RNA polymerase II-specific"/>
    <property type="evidence" value="ECO:0007669"/>
    <property type="project" value="UniProtKB-UniRule"/>
</dbReference>
<dbReference type="SMART" id="SM00389">
    <property type="entry name" value="HOX"/>
    <property type="match status" value="1"/>
</dbReference>
<dbReference type="FunFam" id="1.10.10.60:FF:000293">
    <property type="entry name" value="Homeobox-leucine zipper protein ATHB-7"/>
    <property type="match status" value="1"/>
</dbReference>
<evidence type="ECO:0000256" key="6">
    <source>
        <dbReference type="ARBA" id="ARBA00023242"/>
    </source>
</evidence>
<dbReference type="GO" id="GO:0005634">
    <property type="term" value="C:nucleus"/>
    <property type="evidence" value="ECO:0007669"/>
    <property type="project" value="UniProtKB-SubCell"/>
</dbReference>
<dbReference type="GO" id="GO:0033993">
    <property type="term" value="P:response to lipid"/>
    <property type="evidence" value="ECO:0007669"/>
    <property type="project" value="UniProtKB-ARBA"/>
</dbReference>
<feature type="domain" description="Homeobox" evidence="14">
    <location>
        <begin position="113"/>
        <end position="173"/>
    </location>
</feature>
<dbReference type="GO" id="GO:0009725">
    <property type="term" value="P:response to hormone"/>
    <property type="evidence" value="ECO:0007669"/>
    <property type="project" value="UniProtKB-ARBA"/>
</dbReference>
<dbReference type="InterPro" id="IPR009057">
    <property type="entry name" value="Homeodomain-like_sf"/>
</dbReference>
<dbReference type="PANTHER" id="PTHR24326:SF122">
    <property type="entry name" value="HOMEOBOX-LEUCINE ZIPPER PROTEIN HOX6"/>
    <property type="match status" value="1"/>
</dbReference>
<dbReference type="SUPFAM" id="SSF46689">
    <property type="entry name" value="Homeodomain-like"/>
    <property type="match status" value="1"/>
</dbReference>
<dbReference type="InterPro" id="IPR000047">
    <property type="entry name" value="HTH_motif"/>
</dbReference>
<dbReference type="Pfam" id="PF02183">
    <property type="entry name" value="HALZ"/>
    <property type="match status" value="1"/>
</dbReference>
<keyword evidence="3 9" id="KW-0238">DNA-binding</keyword>
<feature type="compositionally biased region" description="Basic residues" evidence="13">
    <location>
        <begin position="31"/>
        <end position="46"/>
    </location>
</feature>
<feature type="region of interest" description="Disordered" evidence="13">
    <location>
        <begin position="23"/>
        <end position="52"/>
    </location>
</feature>
<evidence type="ECO:0000313" key="16">
    <source>
        <dbReference type="Proteomes" id="UP000639772"/>
    </source>
</evidence>
<dbReference type="PANTHER" id="PTHR24326">
    <property type="entry name" value="HOMEOBOX-LEUCINE ZIPPER PROTEIN"/>
    <property type="match status" value="1"/>
</dbReference>
<gene>
    <name evidence="15" type="ORF">HPP92_008691</name>
</gene>
<keyword evidence="5 11" id="KW-0804">Transcription</keyword>
<protein>
    <recommendedName>
        <fullName evidence="11">Homeobox-leucine zipper protein</fullName>
    </recommendedName>
    <alternativeName>
        <fullName evidence="11">HD-ZIP protein</fullName>
    </alternativeName>
    <alternativeName>
        <fullName evidence="11">Homeodomain transcription factor</fullName>
    </alternativeName>
</protein>
<evidence type="ECO:0000256" key="4">
    <source>
        <dbReference type="ARBA" id="ARBA00023155"/>
    </source>
</evidence>
<comment type="function">
    <text evidence="11">Transcription factor.</text>
</comment>
<comment type="similarity">
    <text evidence="7 11">Belongs to the HD-ZIP homeobox family. Class I subfamily.</text>
</comment>
<feature type="compositionally biased region" description="Polar residues" evidence="13">
    <location>
        <begin position="270"/>
        <end position="283"/>
    </location>
</feature>
<feature type="coiled-coil region" evidence="12">
    <location>
        <begin position="165"/>
        <end position="192"/>
    </location>
</feature>
<dbReference type="EMBL" id="JADCNM010000004">
    <property type="protein sequence ID" value="KAG0486596.1"/>
    <property type="molecule type" value="Genomic_DNA"/>
</dbReference>
<evidence type="ECO:0000256" key="3">
    <source>
        <dbReference type="ARBA" id="ARBA00023125"/>
    </source>
</evidence>
<evidence type="ECO:0000256" key="8">
    <source>
        <dbReference type="ARBA" id="ARBA00054470"/>
    </source>
</evidence>
<evidence type="ECO:0000256" key="11">
    <source>
        <dbReference type="RuleBase" id="RU369038"/>
    </source>
</evidence>
<dbReference type="InterPro" id="IPR045224">
    <property type="entry name" value="HDZip_class_I_plant"/>
</dbReference>
<evidence type="ECO:0000256" key="13">
    <source>
        <dbReference type="SAM" id="MobiDB-lite"/>
    </source>
</evidence>